<evidence type="ECO:0000313" key="4">
    <source>
        <dbReference type="EMBL" id="CEO97201.1"/>
    </source>
</evidence>
<evidence type="ECO:0000313" key="5">
    <source>
        <dbReference type="EMBL" id="SPQ97518.1"/>
    </source>
</evidence>
<dbReference type="PANTHER" id="PTHR10067">
    <property type="entry name" value="PHOSPHATIDYLSERINE DECARBOXYLASE"/>
    <property type="match status" value="1"/>
</dbReference>
<accession>A0A0G4IPT7</accession>
<feature type="transmembrane region" description="Helical" evidence="3">
    <location>
        <begin position="99"/>
        <end position="119"/>
    </location>
</feature>
<keyword evidence="3" id="KW-0472">Membrane</keyword>
<evidence type="ECO:0000313" key="6">
    <source>
        <dbReference type="Proteomes" id="UP000039324"/>
    </source>
</evidence>
<name>A0A0G4IPT7_PLABS</name>
<gene>
    <name evidence="4" type="ORF">PBRA_000546</name>
    <name evidence="5" type="ORF">PLBR_LOCUS4733</name>
</gene>
<dbReference type="STRING" id="37360.A0A0G4IPT7"/>
<dbReference type="AlphaFoldDB" id="A0A0G4IPT7"/>
<evidence type="ECO:0008006" key="8">
    <source>
        <dbReference type="Google" id="ProtNLM"/>
    </source>
</evidence>
<dbReference type="GO" id="GO:0008654">
    <property type="term" value="P:phospholipid biosynthetic process"/>
    <property type="evidence" value="ECO:0007669"/>
    <property type="project" value="InterPro"/>
</dbReference>
<keyword evidence="6" id="KW-1185">Reference proteome</keyword>
<geneLocation type="mitochondrion" evidence="5"/>
<evidence type="ECO:0000256" key="3">
    <source>
        <dbReference type="SAM" id="Phobius"/>
    </source>
</evidence>
<proteinExistence type="predicted"/>
<evidence type="ECO:0000256" key="2">
    <source>
        <dbReference type="ARBA" id="ARBA00023239"/>
    </source>
</evidence>
<feature type="transmembrane region" description="Helical" evidence="3">
    <location>
        <begin position="6"/>
        <end position="25"/>
    </location>
</feature>
<feature type="transmembrane region" description="Helical" evidence="3">
    <location>
        <begin position="46"/>
        <end position="70"/>
    </location>
</feature>
<protein>
    <recommendedName>
        <fullName evidence="8">Phosphatidylserine decarboxylase</fullName>
    </recommendedName>
</protein>
<dbReference type="OrthoDB" id="5973539at2759"/>
<evidence type="ECO:0000256" key="1">
    <source>
        <dbReference type="ARBA" id="ARBA00022793"/>
    </source>
</evidence>
<keyword evidence="3" id="KW-1133">Transmembrane helix</keyword>
<keyword evidence="3" id="KW-0812">Transmembrane</keyword>
<keyword evidence="2" id="KW-0456">Lyase</keyword>
<dbReference type="Pfam" id="PF02666">
    <property type="entry name" value="PS_Dcarbxylase"/>
    <property type="match status" value="1"/>
</dbReference>
<evidence type="ECO:0000313" key="7">
    <source>
        <dbReference type="Proteomes" id="UP000290189"/>
    </source>
</evidence>
<reference evidence="4 6" key="1">
    <citation type="submission" date="2015-02" db="EMBL/GenBank/DDBJ databases">
        <authorList>
            <person name="Chooi Y.-H."/>
        </authorList>
    </citation>
    <scope>NUCLEOTIDE SEQUENCE [LARGE SCALE GENOMIC DNA]</scope>
    <source>
        <strain evidence="4">E3</strain>
    </source>
</reference>
<dbReference type="GO" id="GO:0004609">
    <property type="term" value="F:phosphatidylserine decarboxylase activity"/>
    <property type="evidence" value="ECO:0007669"/>
    <property type="project" value="InterPro"/>
</dbReference>
<dbReference type="EMBL" id="CDSF01000079">
    <property type="protein sequence ID" value="CEO97201.1"/>
    <property type="molecule type" value="Genomic_DNA"/>
</dbReference>
<dbReference type="Proteomes" id="UP000290189">
    <property type="component" value="Unassembled WGS sequence"/>
</dbReference>
<feature type="transmembrane region" description="Helical" evidence="3">
    <location>
        <begin position="125"/>
        <end position="141"/>
    </location>
</feature>
<sequence>MQSNYYLVTLAVIATLMAFSGAVSIRESVAERNEHRFQKMHRFATTVWATTLLAVCCLLAHASACLAMILNKQRPVSGFAVVFAAHLSIAAFVFSFSGIIGAVALVVLAAVASALTWAFFRPTTFAVVALLLSAVFAVQAVQEWRSAEFDPYLVLDFTNRNQIDEEHMSLTLSKTLALIYAIPTLATRLQLTHLFKYVSGRAGPVYSRRLQTDAEKKVAIYDEFIAPLHVNMSLFERQDYRQYESVNDWFARSIRPEERPFRASPPRARPSNRNLLLMGIGSPADGRILVFPRLGRDARLWLKHEPLAVHDLLGGEQLPERFRSLDFTDGYAAVVRLAPQDYHRVHVPRAARVLHQYLVDGPLLSVSAIAMRSGNGAIYNKRLVTILQTRDWLNRTGTYIVVSIGATAVGSVSSVVSEGDVVAGGDTLHEFRFGGSTTVVLFPNSQLMIWSPRLVDNSRAGVETLVRQGDAIGTTYWFGYPDIPPSP</sequence>
<dbReference type="EMBL" id="OVEO01000008">
    <property type="protein sequence ID" value="SPQ97518.1"/>
    <property type="molecule type" value="Genomic_DNA"/>
</dbReference>
<keyword evidence="5" id="KW-0496">Mitochondrion</keyword>
<reference evidence="5 7" key="2">
    <citation type="submission" date="2018-03" db="EMBL/GenBank/DDBJ databases">
        <authorList>
            <person name="Fogelqvist J."/>
        </authorList>
    </citation>
    <scope>NUCLEOTIDE SEQUENCE [LARGE SCALE GENOMIC DNA]</scope>
</reference>
<organism evidence="4 6">
    <name type="scientific">Plasmodiophora brassicae</name>
    <name type="common">Clubroot disease agent</name>
    <dbReference type="NCBI Taxonomy" id="37360"/>
    <lineage>
        <taxon>Eukaryota</taxon>
        <taxon>Sar</taxon>
        <taxon>Rhizaria</taxon>
        <taxon>Endomyxa</taxon>
        <taxon>Phytomyxea</taxon>
        <taxon>Plasmodiophorida</taxon>
        <taxon>Plasmodiophoridae</taxon>
        <taxon>Plasmodiophora</taxon>
    </lineage>
</organism>
<dbReference type="Proteomes" id="UP000039324">
    <property type="component" value="Unassembled WGS sequence"/>
</dbReference>
<keyword evidence="1" id="KW-0210">Decarboxylase</keyword>
<dbReference type="InterPro" id="IPR003817">
    <property type="entry name" value="PS_Dcarbxylase"/>
</dbReference>